<dbReference type="RefSeq" id="WP_179361439.1">
    <property type="nucleotide sequence ID" value="NZ_CP026993.1"/>
</dbReference>
<dbReference type="GeneID" id="56058955"/>
<protein>
    <recommendedName>
        <fullName evidence="3">Roadblock/LAMTOR2 domain-containing protein</fullName>
    </recommendedName>
</protein>
<dbReference type="Proteomes" id="UP000509771">
    <property type="component" value="Chromosome"/>
</dbReference>
<evidence type="ECO:0008006" key="3">
    <source>
        <dbReference type="Google" id="ProtNLM"/>
    </source>
</evidence>
<evidence type="ECO:0000313" key="1">
    <source>
        <dbReference type="EMBL" id="QLH02600.1"/>
    </source>
</evidence>
<organism evidence="1 2">
    <name type="scientific">Nitrosopumilus cobalaminigenes</name>
    <dbReference type="NCBI Taxonomy" id="1470066"/>
    <lineage>
        <taxon>Archaea</taxon>
        <taxon>Nitrososphaerota</taxon>
        <taxon>Nitrososphaeria</taxon>
        <taxon>Nitrosopumilales</taxon>
        <taxon>Nitrosopumilaceae</taxon>
        <taxon>Nitrosopumilus</taxon>
    </lineage>
</organism>
<gene>
    <name evidence="1" type="ORF">C5F47_03005</name>
</gene>
<name>A0A7D5QYN8_9ARCH</name>
<proteinExistence type="predicted"/>
<dbReference type="Pfam" id="PF20364">
    <property type="entry name" value="DUF6659"/>
    <property type="match status" value="1"/>
</dbReference>
<dbReference type="EMBL" id="CP026993">
    <property type="protein sequence ID" value="QLH02600.1"/>
    <property type="molecule type" value="Genomic_DNA"/>
</dbReference>
<dbReference type="InterPro" id="IPR046600">
    <property type="entry name" value="DUF6659"/>
</dbReference>
<dbReference type="AlphaFoldDB" id="A0A7D5QYN8"/>
<dbReference type="OrthoDB" id="1734at2157"/>
<reference evidence="1 2" key="1">
    <citation type="submission" date="2018-02" db="EMBL/GenBank/DDBJ databases">
        <title>Complete genome of Nitrosopumilus cobalaminigenes HCA1.</title>
        <authorList>
            <person name="Qin W."/>
            <person name="Zheng Y."/>
            <person name="Stahl D.A."/>
        </authorList>
    </citation>
    <scope>NUCLEOTIDE SEQUENCE [LARGE SCALE GENOMIC DNA]</scope>
    <source>
        <strain evidence="1 2">HCA1</strain>
    </source>
</reference>
<keyword evidence="2" id="KW-1185">Reference proteome</keyword>
<accession>A0A7D5QYN8</accession>
<dbReference type="KEGG" id="ncl:C5F47_03005"/>
<evidence type="ECO:0000313" key="2">
    <source>
        <dbReference type="Proteomes" id="UP000509771"/>
    </source>
</evidence>
<sequence>MSDSKLNLDEYNEKCKNILEDPEILFAGLLDGLGTLLAGGYKPGTCSRLSDEQHQTICVELASRVTKRKKFNSELGNVKYSASRRDRVVIMSFPISDMAVMILAEPHINIDRFAFRILSKLDRQWGEN</sequence>